<dbReference type="AlphaFoldDB" id="A0A139PCG1"/>
<evidence type="ECO:0000313" key="2">
    <source>
        <dbReference type="Proteomes" id="UP000072653"/>
    </source>
</evidence>
<comment type="caution">
    <text evidence="1">The sequence shown here is derived from an EMBL/GenBank/DDBJ whole genome shotgun (WGS) entry which is preliminary data.</text>
</comment>
<protein>
    <recommendedName>
        <fullName evidence="3">HNH endonuclease</fullName>
    </recommendedName>
</protein>
<dbReference type="Proteomes" id="UP000072653">
    <property type="component" value="Unassembled WGS sequence"/>
</dbReference>
<accession>A0A139PCG1</accession>
<evidence type="ECO:0000313" key="1">
    <source>
        <dbReference type="EMBL" id="KXT85774.1"/>
    </source>
</evidence>
<name>A0A139PCG1_STROR</name>
<evidence type="ECO:0008006" key="3">
    <source>
        <dbReference type="Google" id="ProtNLM"/>
    </source>
</evidence>
<dbReference type="RefSeq" id="WP_061452864.1">
    <property type="nucleotide sequence ID" value="NZ_KQ969552.1"/>
</dbReference>
<organism evidence="1 2">
    <name type="scientific">Streptococcus oralis</name>
    <dbReference type="NCBI Taxonomy" id="1303"/>
    <lineage>
        <taxon>Bacteria</taxon>
        <taxon>Bacillati</taxon>
        <taxon>Bacillota</taxon>
        <taxon>Bacilli</taxon>
        <taxon>Lactobacillales</taxon>
        <taxon>Streptococcaceae</taxon>
        <taxon>Streptococcus</taxon>
    </lineage>
</organism>
<dbReference type="OrthoDB" id="9816185at2"/>
<proteinExistence type="predicted"/>
<sequence>MIPIEKTNPSEVEKICLELYKKMNFQDYPEFKDELNKWVADNIPELESEKDTFLKIMTAEYSFLENYKGLLANFIDEESRLAKYLKKSYDKIDSRLRKKIIDLKNISVCPYCNRNYINSTYKILHCNNCSQDLLVIDEAEKECPGCKQEINGQTKAVNTAQLDHFFSKDSYPLFAVSFYNLIPSCYSCNHVKSNKDIKYSPYDTSFSFDDVKFTYVLKSADEIEIKINSHDSDFKNGIRVLGIEELYQGHIDVVNELIWKKEVYTDSYRDGLSKILDQTNLALNKAEVNRFITGYYTDKENYGKRPLSKMVTDISKEIGLVGEEE</sequence>
<reference evidence="1 2" key="1">
    <citation type="submission" date="2016-01" db="EMBL/GenBank/DDBJ databases">
        <title>Highly variable Streptococcus oralis are common among viridans streptococci isolated from primates.</title>
        <authorList>
            <person name="Denapaite D."/>
            <person name="Rieger M."/>
            <person name="Koendgen S."/>
            <person name="Brueckner R."/>
            <person name="Ochigava I."/>
            <person name="Kappeler P."/>
            <person name="Maetz-Rensing K."/>
            <person name="Leendertz F."/>
            <person name="Hakenbeck R."/>
        </authorList>
    </citation>
    <scope>NUCLEOTIDE SEQUENCE [LARGE SCALE GENOMIC DNA]</scope>
    <source>
        <strain evidence="1 2">DD16</strain>
    </source>
</reference>
<gene>
    <name evidence="1" type="ORF">SORDD16_01289</name>
</gene>
<dbReference type="PATRIC" id="fig|1303.79.peg.1557"/>
<dbReference type="EMBL" id="LQOB01000260">
    <property type="protein sequence ID" value="KXT85774.1"/>
    <property type="molecule type" value="Genomic_DNA"/>
</dbReference>